<keyword evidence="2" id="KW-1185">Reference proteome</keyword>
<sequence>MSEKLKRGAIVTAREYTTITGERVTVPAGAGVTHLQFRRFAGCPICHLHLRSFATRHEEISAAGITEVVFFHSAASALQGYQALLPFAVVADPDRKVYREFGVDAHLRAVAHPRALLAAFRGYAKIVGRHDDPDNAGVGGGDGSTHLSLPADVLIVPDGTVVAVHYGRHADDQWTVDDLLDLNRSVAGKGSP</sequence>
<dbReference type="InterPro" id="IPR036249">
    <property type="entry name" value="Thioredoxin-like_sf"/>
</dbReference>
<dbReference type="CDD" id="cd02970">
    <property type="entry name" value="PRX_like2"/>
    <property type="match status" value="1"/>
</dbReference>
<dbReference type="SUPFAM" id="SSF52833">
    <property type="entry name" value="Thioredoxin-like"/>
    <property type="match status" value="1"/>
</dbReference>
<dbReference type="EMBL" id="JAUHTC010000098">
    <property type="protein sequence ID" value="MDN4522157.1"/>
    <property type="molecule type" value="Genomic_DNA"/>
</dbReference>
<evidence type="ECO:0000313" key="2">
    <source>
        <dbReference type="Proteomes" id="UP001172687"/>
    </source>
</evidence>
<proteinExistence type="predicted"/>
<dbReference type="RefSeq" id="WP_234935340.1">
    <property type="nucleotide sequence ID" value="NZ_CP070380.1"/>
</dbReference>
<dbReference type="Proteomes" id="UP001172687">
    <property type="component" value="Unassembled WGS sequence"/>
</dbReference>
<accession>A0ABT8HN22</accession>
<organism evidence="1 2">
    <name type="scientific">Mycolicibacterium austroafricanum</name>
    <name type="common">Mycobacterium austroafricanum</name>
    <dbReference type="NCBI Taxonomy" id="39687"/>
    <lineage>
        <taxon>Bacteria</taxon>
        <taxon>Bacillati</taxon>
        <taxon>Actinomycetota</taxon>
        <taxon>Actinomycetes</taxon>
        <taxon>Mycobacteriales</taxon>
        <taxon>Mycobacteriaceae</taxon>
        <taxon>Mycolicibacterium</taxon>
    </lineage>
</organism>
<dbReference type="Pfam" id="PF13911">
    <property type="entry name" value="AhpC-TSA_2"/>
    <property type="match status" value="1"/>
</dbReference>
<dbReference type="InterPro" id="IPR032801">
    <property type="entry name" value="PXL2A/B/C"/>
</dbReference>
<comment type="caution">
    <text evidence="1">The sequence shown here is derived from an EMBL/GenBank/DDBJ whole genome shotgun (WGS) entry which is preliminary data.</text>
</comment>
<evidence type="ECO:0000313" key="1">
    <source>
        <dbReference type="EMBL" id="MDN4522157.1"/>
    </source>
</evidence>
<name>A0ABT8HN22_MYCAO</name>
<dbReference type="Gene3D" id="3.40.30.10">
    <property type="entry name" value="Glutaredoxin"/>
    <property type="match status" value="1"/>
</dbReference>
<gene>
    <name evidence="1" type="ORF">QYF68_30695</name>
</gene>
<protein>
    <submittedName>
        <fullName evidence="1">Peroxiredoxin-like family protein</fullName>
    </submittedName>
</protein>
<reference evidence="1" key="1">
    <citation type="submission" date="2023-07" db="EMBL/GenBank/DDBJ databases">
        <title>Degradation of tert-butanol by M. austroafricanum TBA100.</title>
        <authorList>
            <person name="Helbich S."/>
            <person name="Vainshtein Y."/>
        </authorList>
    </citation>
    <scope>NUCLEOTIDE SEQUENCE</scope>
    <source>
        <strain evidence="1">TBA100</strain>
    </source>
</reference>